<dbReference type="EMBL" id="SIRE01000025">
    <property type="protein sequence ID" value="TBL71584.1"/>
    <property type="molecule type" value="Genomic_DNA"/>
</dbReference>
<dbReference type="Gene3D" id="1.10.10.60">
    <property type="entry name" value="Homeodomain-like"/>
    <property type="match status" value="2"/>
</dbReference>
<feature type="transmembrane region" description="Helical" evidence="4">
    <location>
        <begin position="282"/>
        <end position="304"/>
    </location>
</feature>
<evidence type="ECO:0000259" key="5">
    <source>
        <dbReference type="PROSITE" id="PS01124"/>
    </source>
</evidence>
<name>A0A4Q9DH16_9BACL</name>
<dbReference type="GO" id="GO:0003700">
    <property type="term" value="F:DNA-binding transcription factor activity"/>
    <property type="evidence" value="ECO:0007669"/>
    <property type="project" value="InterPro"/>
</dbReference>
<gene>
    <name evidence="6" type="ORF">EYB31_29865</name>
</gene>
<comment type="caution">
    <text evidence="6">The sequence shown here is derived from an EMBL/GenBank/DDBJ whole genome shotgun (WGS) entry which is preliminary data.</text>
</comment>
<dbReference type="SMART" id="SM00342">
    <property type="entry name" value="HTH_ARAC"/>
    <property type="match status" value="1"/>
</dbReference>
<dbReference type="Proteomes" id="UP000293142">
    <property type="component" value="Unassembled WGS sequence"/>
</dbReference>
<keyword evidence="3" id="KW-0804">Transcription</keyword>
<feature type="transmembrane region" description="Helical" evidence="4">
    <location>
        <begin position="12"/>
        <end position="32"/>
    </location>
</feature>
<keyword evidence="7" id="KW-1185">Reference proteome</keyword>
<dbReference type="PANTHER" id="PTHR43280:SF10">
    <property type="entry name" value="REGULATORY PROTEIN POCR"/>
    <property type="match status" value="1"/>
</dbReference>
<reference evidence="6 7" key="1">
    <citation type="submission" date="2019-02" db="EMBL/GenBank/DDBJ databases">
        <title>Paenibacillus sp. nov., isolated from surface-sterilized tissue of Thalictrum simplex L.</title>
        <authorList>
            <person name="Tuo L."/>
        </authorList>
    </citation>
    <scope>NUCLEOTIDE SEQUENCE [LARGE SCALE GENOMIC DNA]</scope>
    <source>
        <strain evidence="6 7">N2SHLJ1</strain>
    </source>
</reference>
<dbReference type="RefSeq" id="WP_131017161.1">
    <property type="nucleotide sequence ID" value="NZ_SIRE01000025.1"/>
</dbReference>
<evidence type="ECO:0000256" key="3">
    <source>
        <dbReference type="ARBA" id="ARBA00023163"/>
    </source>
</evidence>
<keyword evidence="4" id="KW-0812">Transmembrane</keyword>
<dbReference type="InterPro" id="IPR018060">
    <property type="entry name" value="HTH_AraC"/>
</dbReference>
<protein>
    <submittedName>
        <fullName evidence="6">AraC family transcriptional regulator</fullName>
    </submittedName>
</protein>
<dbReference type="OrthoDB" id="9809338at2"/>
<evidence type="ECO:0000256" key="2">
    <source>
        <dbReference type="ARBA" id="ARBA00023125"/>
    </source>
</evidence>
<dbReference type="Pfam" id="PF12833">
    <property type="entry name" value="HTH_18"/>
    <property type="match status" value="1"/>
</dbReference>
<sequence length="755" mass="87337">MRLKFPSFWLKLVLANFCVAALSVALLGWLSYLKSISMAEHQATSAYEQVLQQYQMRAESMLRSVERQVFQLAQSQRMLLAVRESLSHKDFAAIRELEQDLNRLQTIDLPVSNVVLLGFKGNWMIDNTGFNLGSGQFEPYSRLRELEPWTVTRIESPFDSSRERIVFAYPIPNSFSRPEGLLVVEMLPGDVNRWMNDQADHAKFHVFDAKLQPIVRADEVIGADSLSRLAEVKAGLDVDAKGVIASSADDEEWLFYRKSALTQWTYTTTVSRSQMAKESAGIGWLAFYACIAVFLCMTIVSLIMTRTLYVPVRKLYESVQRLKIRNDAKRTYDELETIAQEFRSLQYVEEHLNHRMKSQSMQLRDLFLIELIQGELHEREIEQNIVSYGLPADWKQLCIAVIDIDTLEDTRYNEQDHHLLLYAIGNIIQETVPQNRMYHCFSYQHTLVVVLRFDDSSKDTFLKLLFEDAQNIQKQVRRFLQLNVSIGLSRIFFAMSRCVDAYMESVEALKYRMRVGGGALLYIDDLEPSRGQPPARVDEHKRELVLAIKSGDETTAKAALRLLLSDLTEGNRTHRDVRLALLLVMTDIAREVLGSSEAALNFATEGKSLQNAITELKTAKEAEYWFIRHVLTPLSRKYEERIAAQYQSISADVIRLIETRYDQPISLEMCSAQLHYSPDYIKRVFRKETGISFSDYVANYRLKLAKEWLVYTEMSISQIAERLQYSNIQNFSRYFRKMETMSPTEYRLKFQSRND</sequence>
<evidence type="ECO:0000256" key="1">
    <source>
        <dbReference type="ARBA" id="ARBA00023015"/>
    </source>
</evidence>
<feature type="domain" description="HTH araC/xylS-type" evidence="5">
    <location>
        <begin position="651"/>
        <end position="749"/>
    </location>
</feature>
<evidence type="ECO:0000313" key="6">
    <source>
        <dbReference type="EMBL" id="TBL71584.1"/>
    </source>
</evidence>
<dbReference type="InterPro" id="IPR009057">
    <property type="entry name" value="Homeodomain-like_sf"/>
</dbReference>
<dbReference type="SUPFAM" id="SSF46689">
    <property type="entry name" value="Homeodomain-like"/>
    <property type="match status" value="2"/>
</dbReference>
<dbReference type="PANTHER" id="PTHR43280">
    <property type="entry name" value="ARAC-FAMILY TRANSCRIPTIONAL REGULATOR"/>
    <property type="match status" value="1"/>
</dbReference>
<dbReference type="PROSITE" id="PS01124">
    <property type="entry name" value="HTH_ARAC_FAMILY_2"/>
    <property type="match status" value="1"/>
</dbReference>
<evidence type="ECO:0000313" key="7">
    <source>
        <dbReference type="Proteomes" id="UP000293142"/>
    </source>
</evidence>
<keyword evidence="4" id="KW-1133">Transmembrane helix</keyword>
<accession>A0A4Q9DH16</accession>
<keyword evidence="2" id="KW-0238">DNA-binding</keyword>
<dbReference type="AlphaFoldDB" id="A0A4Q9DH16"/>
<keyword evidence="4" id="KW-0472">Membrane</keyword>
<keyword evidence="1" id="KW-0805">Transcription regulation</keyword>
<organism evidence="6 7">
    <name type="scientific">Paenibacillus thalictri</name>
    <dbReference type="NCBI Taxonomy" id="2527873"/>
    <lineage>
        <taxon>Bacteria</taxon>
        <taxon>Bacillati</taxon>
        <taxon>Bacillota</taxon>
        <taxon>Bacilli</taxon>
        <taxon>Bacillales</taxon>
        <taxon>Paenibacillaceae</taxon>
        <taxon>Paenibacillus</taxon>
    </lineage>
</organism>
<proteinExistence type="predicted"/>
<dbReference type="GO" id="GO:0043565">
    <property type="term" value="F:sequence-specific DNA binding"/>
    <property type="evidence" value="ECO:0007669"/>
    <property type="project" value="InterPro"/>
</dbReference>
<evidence type="ECO:0000256" key="4">
    <source>
        <dbReference type="SAM" id="Phobius"/>
    </source>
</evidence>